<comment type="subcellular location">
    <subcellularLocation>
        <location evidence="1">Membrane</location>
        <topology evidence="1">Multi-pass membrane protein</topology>
    </subcellularLocation>
</comment>
<accession>A0A8J2Q5M4</accession>
<reference evidence="7" key="1">
    <citation type="submission" date="2021-06" db="EMBL/GenBank/DDBJ databases">
        <authorList>
            <person name="Hodson N. C."/>
            <person name="Mongue J. A."/>
            <person name="Jaron S. K."/>
        </authorList>
    </citation>
    <scope>NUCLEOTIDE SEQUENCE</scope>
</reference>
<dbReference type="Pfam" id="PF04117">
    <property type="entry name" value="Mpv17_PMP22"/>
    <property type="match status" value="1"/>
</dbReference>
<evidence type="ECO:0000256" key="2">
    <source>
        <dbReference type="ARBA" id="ARBA00006824"/>
    </source>
</evidence>
<keyword evidence="4" id="KW-1133">Transmembrane helix</keyword>
<keyword evidence="8" id="KW-1185">Reference proteome</keyword>
<comment type="similarity">
    <text evidence="2 6">Belongs to the peroxisomal membrane protein PXMP2/4 family.</text>
</comment>
<dbReference type="PANTHER" id="PTHR11266">
    <property type="entry name" value="PEROXISOMAL MEMBRANE PROTEIN 2, PXMP2 MPV17"/>
    <property type="match status" value="1"/>
</dbReference>
<dbReference type="InterPro" id="IPR007248">
    <property type="entry name" value="Mpv17_PMP22"/>
</dbReference>
<evidence type="ECO:0000256" key="5">
    <source>
        <dbReference type="ARBA" id="ARBA00023136"/>
    </source>
</evidence>
<dbReference type="GO" id="GO:0005739">
    <property type="term" value="C:mitochondrion"/>
    <property type="evidence" value="ECO:0007669"/>
    <property type="project" value="TreeGrafter"/>
</dbReference>
<dbReference type="OrthoDB" id="430207at2759"/>
<evidence type="ECO:0000256" key="4">
    <source>
        <dbReference type="ARBA" id="ARBA00022989"/>
    </source>
</evidence>
<evidence type="ECO:0000256" key="3">
    <source>
        <dbReference type="ARBA" id="ARBA00022692"/>
    </source>
</evidence>
<protein>
    <submittedName>
        <fullName evidence="7">Uncharacterized protein</fullName>
    </submittedName>
</protein>
<evidence type="ECO:0000256" key="6">
    <source>
        <dbReference type="RuleBase" id="RU363053"/>
    </source>
</evidence>
<organism evidence="7 8">
    <name type="scientific">Allacma fusca</name>
    <dbReference type="NCBI Taxonomy" id="39272"/>
    <lineage>
        <taxon>Eukaryota</taxon>
        <taxon>Metazoa</taxon>
        <taxon>Ecdysozoa</taxon>
        <taxon>Arthropoda</taxon>
        <taxon>Hexapoda</taxon>
        <taxon>Collembola</taxon>
        <taxon>Symphypleona</taxon>
        <taxon>Sminthuridae</taxon>
        <taxon>Allacma</taxon>
    </lineage>
</organism>
<evidence type="ECO:0000313" key="7">
    <source>
        <dbReference type="EMBL" id="CAG7834826.1"/>
    </source>
</evidence>
<name>A0A8J2Q5M4_9HEXA</name>
<keyword evidence="5" id="KW-0472">Membrane</keyword>
<evidence type="ECO:0000256" key="1">
    <source>
        <dbReference type="ARBA" id="ARBA00004141"/>
    </source>
</evidence>
<dbReference type="PANTHER" id="PTHR11266:SF81">
    <property type="entry name" value="GH12661P-RELATED"/>
    <property type="match status" value="1"/>
</dbReference>
<dbReference type="GO" id="GO:0061668">
    <property type="term" value="P:mitochondrial ribosome assembly"/>
    <property type="evidence" value="ECO:0007669"/>
    <property type="project" value="TreeGrafter"/>
</dbReference>
<dbReference type="Proteomes" id="UP000708208">
    <property type="component" value="Unassembled WGS sequence"/>
</dbReference>
<comment type="caution">
    <text evidence="7">The sequence shown here is derived from an EMBL/GenBank/DDBJ whole genome shotgun (WGS) entry which is preliminary data.</text>
</comment>
<dbReference type="GO" id="GO:0016020">
    <property type="term" value="C:membrane"/>
    <property type="evidence" value="ECO:0007669"/>
    <property type="project" value="UniProtKB-SubCell"/>
</dbReference>
<dbReference type="AlphaFoldDB" id="A0A8J2Q5M4"/>
<gene>
    <name evidence="7" type="ORF">AFUS01_LOCUS44282</name>
</gene>
<keyword evidence="3" id="KW-0812">Transmembrane</keyword>
<evidence type="ECO:0000313" key="8">
    <source>
        <dbReference type="Proteomes" id="UP000708208"/>
    </source>
</evidence>
<proteinExistence type="inferred from homology"/>
<sequence length="173" mass="20325">MFWNRLSKSDLKPCKITISIEAVGWLLWDSSKVQGSNCFIGVSRNSSQFFMGMGLMEGKTVREAWEEFLRKFPIVFLVDVVLWTPCQIINFRFVPVSHQVLFVNVLTVNWNIFLSYVKHFDQHEDPRIEDCCRRGTCDCHQNLLFLPLILLPFRYPPPNKNKSTEPEHMNKQK</sequence>
<dbReference type="EMBL" id="CAJVCH010570403">
    <property type="protein sequence ID" value="CAG7834826.1"/>
    <property type="molecule type" value="Genomic_DNA"/>
</dbReference>